<sequence>MSTPAPKGSKAATKRRRGDEISSARKRTRTLPHAQDQAGGEVICLRGGRGSFSPAAGTWEKPTDEDPNQNRLFSNLGRVPVNAGLGIPAPTPPPTQSPASVGVARQTPTRQERAPTGTKTGPGGPTPEDSSEERGGRDDNARRGDQGATPTPARRLSVIEEIPSPGPTPETDTGAMMDDSDVGGGASPNHPGPESNWEYPNPRWNTDRQIIDAWKALEVLVAKYVDDIIVDSIPDIDTTHYVYPYEVFARLSDLAIPMVRNEKYAKYIFQLSLWNLLSEKFLSHMATEWACEEKGRPIWGLRTKGLAAAMGLLTYGHSMDPRTKIPKQEREKWYLWRKDTVDVAYGWLSKHTDYEQTVDNAIFDILTLYQGHIQPEFAGGDRQSWDNLVGRTTELVTFAARLSIMMRRSRDGTWSPFIPIRGQIVRPEAMMRHQDTAVSLPPGQTGIRVDSIVTVTVVPGLSKYEMTDVDDDPAHPGEKITAIRKRVRMKAKCIIDITEEHTGERRDGDLWIADDI</sequence>
<feature type="region of interest" description="Disordered" evidence="1">
    <location>
        <begin position="1"/>
        <end position="201"/>
    </location>
</feature>
<dbReference type="OrthoDB" id="10328086at2759"/>
<accession>A0A9W8YRU2</accession>
<dbReference type="EMBL" id="JAPEVB010000003">
    <property type="protein sequence ID" value="KAJ4390538.1"/>
    <property type="molecule type" value="Genomic_DNA"/>
</dbReference>
<gene>
    <name evidence="2" type="ORF">N0V93_004134</name>
</gene>
<dbReference type="AlphaFoldDB" id="A0A9W8YRU2"/>
<keyword evidence="3" id="KW-1185">Reference proteome</keyword>
<evidence type="ECO:0000313" key="2">
    <source>
        <dbReference type="EMBL" id="KAJ4390538.1"/>
    </source>
</evidence>
<evidence type="ECO:0000256" key="1">
    <source>
        <dbReference type="SAM" id="MobiDB-lite"/>
    </source>
</evidence>
<comment type="caution">
    <text evidence="2">The sequence shown here is derived from an EMBL/GenBank/DDBJ whole genome shotgun (WGS) entry which is preliminary data.</text>
</comment>
<name>A0A9W8YRU2_9PEZI</name>
<organism evidence="2 3">
    <name type="scientific">Gnomoniopsis smithogilvyi</name>
    <dbReference type="NCBI Taxonomy" id="1191159"/>
    <lineage>
        <taxon>Eukaryota</taxon>
        <taxon>Fungi</taxon>
        <taxon>Dikarya</taxon>
        <taxon>Ascomycota</taxon>
        <taxon>Pezizomycotina</taxon>
        <taxon>Sordariomycetes</taxon>
        <taxon>Sordariomycetidae</taxon>
        <taxon>Diaporthales</taxon>
        <taxon>Gnomoniaceae</taxon>
        <taxon>Gnomoniopsis</taxon>
    </lineage>
</organism>
<proteinExistence type="predicted"/>
<dbReference type="Proteomes" id="UP001140453">
    <property type="component" value="Unassembled WGS sequence"/>
</dbReference>
<reference evidence="2" key="1">
    <citation type="submission" date="2022-10" db="EMBL/GenBank/DDBJ databases">
        <title>Tapping the CABI collections for fungal endophytes: first genome assemblies for Collariella, Neodidymelliopsis, Ascochyta clinopodiicola, Didymella pomorum, Didymosphaeria variabile, Neocosmospora piperis and Neocucurbitaria cava.</title>
        <authorList>
            <person name="Hill R."/>
        </authorList>
    </citation>
    <scope>NUCLEOTIDE SEQUENCE</scope>
    <source>
        <strain evidence="2">IMI 355082</strain>
    </source>
</reference>
<protein>
    <submittedName>
        <fullName evidence="2">Uncharacterized protein</fullName>
    </submittedName>
</protein>
<feature type="compositionally biased region" description="Basic and acidic residues" evidence="1">
    <location>
        <begin position="132"/>
        <end position="145"/>
    </location>
</feature>
<evidence type="ECO:0000313" key="3">
    <source>
        <dbReference type="Proteomes" id="UP001140453"/>
    </source>
</evidence>